<dbReference type="SUPFAM" id="SSF82866">
    <property type="entry name" value="Multidrug efflux transporter AcrB transmembrane domain"/>
    <property type="match status" value="2"/>
</dbReference>
<dbReference type="Gene3D" id="3.30.70.1320">
    <property type="entry name" value="Multidrug efflux transporter AcrB pore domain like"/>
    <property type="match status" value="1"/>
</dbReference>
<dbReference type="Gene3D" id="3.30.2090.10">
    <property type="entry name" value="Multidrug efflux transporter AcrB TolC docking domain, DN and DC subdomains"/>
    <property type="match status" value="2"/>
</dbReference>
<feature type="transmembrane region" description="Helical" evidence="1">
    <location>
        <begin position="358"/>
        <end position="380"/>
    </location>
</feature>
<dbReference type="Gene3D" id="1.20.1640.10">
    <property type="entry name" value="Multidrug efflux transporter AcrB transmembrane domain"/>
    <property type="match status" value="2"/>
</dbReference>
<evidence type="ECO:0000313" key="2">
    <source>
        <dbReference type="EMBL" id="ALO13736.1"/>
    </source>
</evidence>
<feature type="transmembrane region" description="Helical" evidence="1">
    <location>
        <begin position="915"/>
        <end position="940"/>
    </location>
</feature>
<evidence type="ECO:0000313" key="3">
    <source>
        <dbReference type="Proteomes" id="UP000064893"/>
    </source>
</evidence>
<proteinExistence type="predicted"/>
<name>A0A0S2HUI8_9BACT</name>
<feature type="transmembrane region" description="Helical" evidence="1">
    <location>
        <begin position="12"/>
        <end position="30"/>
    </location>
</feature>
<dbReference type="PRINTS" id="PR00702">
    <property type="entry name" value="ACRIFLAVINRP"/>
</dbReference>
<reference evidence="2 3" key="1">
    <citation type="submission" date="2015-11" db="EMBL/GenBank/DDBJ databases">
        <title>Description and complete genome sequence of a novel strain predominating in hypersaline microbial mats and representing a new family of the Bacteriodetes phylum.</title>
        <authorList>
            <person name="Spring S."/>
            <person name="Bunk B."/>
            <person name="Sproer C."/>
            <person name="Klenk H.-P."/>
        </authorList>
    </citation>
    <scope>NUCLEOTIDE SEQUENCE [LARGE SCALE GENOMIC DNA]</scope>
    <source>
        <strain evidence="2 3">L21-Spi-D4</strain>
    </source>
</reference>
<dbReference type="PANTHER" id="PTHR32063">
    <property type="match status" value="1"/>
</dbReference>
<dbReference type="GO" id="GO:0042910">
    <property type="term" value="F:xenobiotic transmembrane transporter activity"/>
    <property type="evidence" value="ECO:0007669"/>
    <property type="project" value="TreeGrafter"/>
</dbReference>
<keyword evidence="1" id="KW-1133">Transmembrane helix</keyword>
<feature type="transmembrane region" description="Helical" evidence="1">
    <location>
        <begin position="992"/>
        <end position="1015"/>
    </location>
</feature>
<sequence length="1019" mass="113207">MGITSLVLKHHKFATIIFLLLFVVGMNSFLNMPRTENPQITVPAATVFAIYPGANPVDLEQLIAQPIEDAISELEDIKRVSTSIRDGLVVVNVEFYFGVDTDEKYNKVVQEINSVREVLPDDLYSLETLKWRVSDQVLMQLALTADSLPYHVLRTKAEKIQDAVKKLSAIRKVEVLAAPEQEVIVELDMEKMGVLNLGIDRVEKAIKSNNANIPGGSVKLGKRSFGVKTSGAYTNLDQIAATVVHAKNGYLIRLKDVATIRMGDEDEKYKARFKGTKSVFVAIYQKEGRNVFETTKEVDRVLQKIDSQIGANIELNQVFKQSREVENKISNFQGNLFQGIALVGILIFLALGVRSAFLVIIAIPLSIIIGLFGVDISGFAMQQMTIAGLVIALGLLVDNSIVMTEGINRYIDQGNKPAKAAVLAAAEIGWPVITATLTTVLAFVPIIAMPDKAGVFIRSMPVTIILTLSVSLLLALTLTPLLASRFFKNRSKPTTKNDGKQAKGIKRLLNYLVEHSYRDTIVFALKHRWLVIWGAIGVFSITMLMAYLYLGISFFPKAEKGQFLVRAHLPQGSSLEHTSEVVTHIETVLDTIPDVKFYASNIGHGNPRIYYNVLSKNYQKSFGEVFVQLESYDVDKFDALVDRLRGLFDKYTDARIEIKEFEQSPPVDAPIMVYIKGNELERLRKISKTFENLLASQPGVINLDNSLSKVRTDLLVDINRDKANMYGVPVHAIDKAVRTAVAGMQVDQFRDEKGEEYPITLRMPQGDEFSPDDFRKVYVKSMAGYAVPLHQLASIKFQKAPNEIRRFNYERTALLTADLEKGASLDDALEPVIARLKSYNFPDGYDYYIGGELESRKESFGGMQRAVLIAILMIFAVLVLQFKSYTQPLIIFATIPLAMIGSVYALMITGNTFSFTAFIGLTSLVGIVINNAIILVDYTNWLRKEGYSKFEALRISGETRFTPIILTTLTTAGGLLPLTLQGGDLWAPMGWTIIGGLLISTFLTLVVVPVLYSVVVKEN</sequence>
<dbReference type="GO" id="GO:0005886">
    <property type="term" value="C:plasma membrane"/>
    <property type="evidence" value="ECO:0007669"/>
    <property type="project" value="TreeGrafter"/>
</dbReference>
<dbReference type="Pfam" id="PF00873">
    <property type="entry name" value="ACR_tran"/>
    <property type="match status" value="1"/>
</dbReference>
<organism evidence="2 3">
    <name type="scientific">Salinivirga cyanobacteriivorans</name>
    <dbReference type="NCBI Taxonomy" id="1307839"/>
    <lineage>
        <taxon>Bacteria</taxon>
        <taxon>Pseudomonadati</taxon>
        <taxon>Bacteroidota</taxon>
        <taxon>Bacteroidia</taxon>
        <taxon>Bacteroidales</taxon>
        <taxon>Salinivirgaceae</taxon>
        <taxon>Salinivirga</taxon>
    </lineage>
</organism>
<keyword evidence="1" id="KW-0472">Membrane</keyword>
<dbReference type="Gene3D" id="3.30.70.1440">
    <property type="entry name" value="Multidrug efflux transporter AcrB pore domain"/>
    <property type="match status" value="1"/>
</dbReference>
<dbReference type="InterPro" id="IPR027463">
    <property type="entry name" value="AcrB_DN_DC_subdom"/>
</dbReference>
<dbReference type="InterPro" id="IPR001036">
    <property type="entry name" value="Acrflvin-R"/>
</dbReference>
<accession>A0A0S2HUI8</accession>
<dbReference type="KEGG" id="blq:L21SP5_00054"/>
<keyword evidence="3" id="KW-1185">Reference proteome</keyword>
<protein>
    <submittedName>
        <fullName evidence="2">Efflux pump membrane transporter BepE</fullName>
    </submittedName>
</protein>
<feature type="transmembrane region" description="Helical" evidence="1">
    <location>
        <begin position="961"/>
        <end position="980"/>
    </location>
</feature>
<dbReference type="Proteomes" id="UP000064893">
    <property type="component" value="Chromosome"/>
</dbReference>
<feature type="transmembrane region" description="Helical" evidence="1">
    <location>
        <begin position="863"/>
        <end position="882"/>
    </location>
</feature>
<dbReference type="Gene3D" id="3.30.70.1430">
    <property type="entry name" value="Multidrug efflux transporter AcrB pore domain"/>
    <property type="match status" value="2"/>
</dbReference>
<feature type="transmembrane region" description="Helical" evidence="1">
    <location>
        <begin position="530"/>
        <end position="550"/>
    </location>
</feature>
<dbReference type="STRING" id="1307839.L21SP5_00054"/>
<dbReference type="AlphaFoldDB" id="A0A0S2HUI8"/>
<dbReference type="EMBL" id="CP013118">
    <property type="protein sequence ID" value="ALO13736.1"/>
    <property type="molecule type" value="Genomic_DNA"/>
</dbReference>
<evidence type="ECO:0000256" key="1">
    <source>
        <dbReference type="SAM" id="Phobius"/>
    </source>
</evidence>
<feature type="transmembrane region" description="Helical" evidence="1">
    <location>
        <begin position="460"/>
        <end position="483"/>
    </location>
</feature>
<dbReference type="OrthoDB" id="9798415at2"/>
<feature type="transmembrane region" description="Helical" evidence="1">
    <location>
        <begin position="332"/>
        <end position="351"/>
    </location>
</feature>
<feature type="transmembrane region" description="Helical" evidence="1">
    <location>
        <begin position="386"/>
        <end position="407"/>
    </location>
</feature>
<dbReference type="SUPFAM" id="SSF82714">
    <property type="entry name" value="Multidrug efflux transporter AcrB TolC docking domain, DN and DC subdomains"/>
    <property type="match status" value="2"/>
</dbReference>
<feature type="transmembrane region" description="Helical" evidence="1">
    <location>
        <begin position="428"/>
        <end position="448"/>
    </location>
</feature>
<dbReference type="PANTHER" id="PTHR32063:SF24">
    <property type="entry name" value="CATION EFFLUX SYSTEM (ACRB_ACRD_ACRF FAMILY)"/>
    <property type="match status" value="1"/>
</dbReference>
<dbReference type="SUPFAM" id="SSF82693">
    <property type="entry name" value="Multidrug efflux transporter AcrB pore domain, PN1, PN2, PC1 and PC2 subdomains"/>
    <property type="match status" value="3"/>
</dbReference>
<dbReference type="RefSeq" id="WP_057951374.1">
    <property type="nucleotide sequence ID" value="NZ_CP013118.1"/>
</dbReference>
<keyword evidence="1" id="KW-0812">Transmembrane</keyword>
<gene>
    <name evidence="2" type="primary">bepE_1</name>
    <name evidence="2" type="ORF">L21SP5_00054</name>
</gene>
<feature type="transmembrane region" description="Helical" evidence="1">
    <location>
        <begin position="889"/>
        <end position="909"/>
    </location>
</feature>